<comment type="subcellular location">
    <subcellularLocation>
        <location evidence="1">Cell membrane</location>
        <topology evidence="1">Multi-pass membrane protein</topology>
    </subcellularLocation>
</comment>
<dbReference type="SMART" id="SM00304">
    <property type="entry name" value="HAMP"/>
    <property type="match status" value="1"/>
</dbReference>
<evidence type="ECO:0000256" key="4">
    <source>
        <dbReference type="ARBA" id="ARBA00022679"/>
    </source>
</evidence>
<protein>
    <submittedName>
        <fullName evidence="11">Sensor histidine kinase</fullName>
    </submittedName>
</protein>
<sequence length="581" mass="66555">MALHRKIYLAFVVFILVPISLLGIVSYRLSYAAIKEKVGQETLQTLRATDLNIRNVVEQADSFSGYVIASEEIQSFLKHNNKDSLLDFYYQRQAIAGILYGQNALDDLILYSAGGSDYHFMNGDILPFRDFQQTDFYRRMLEAEGKSVWLPPTERYPDQKKWSFMLGRTIKDTLTLKNLGYLILEINIKRFDDIFLTRYPDGSRELLMDSNGNILYEANHDNIGKRLELPIVNSLSSETEGTLIDTESGQKSLISYITSDSLHPGDAPYYLISIKPWSAVSKETDYIRNTTVWLVGFVILLAVLFNFLYVRQIVSFIIQLLARMKKIESGNLNASMPEYRSVELSRLAYGFNRMSNRLRQLVEEVRLEQEHKRKAQFQVLQNQINPHFLYNTLESVNALALMNHQKPISNIVINLGRLLRSSIHADDEVTVNHELNHVVSYIEIQKVRFDDRFSYKIEVDHALLDHHVLKLVLQPLVENSLLRGYSKKKPDFSIHITGGINARGDGYLRVQDNGTGIDDDTLQRILQQMSAAKPGLVHGLSNVQGRLRMWYGDCYGLMICSHPHEGTAIQLNFPLKREAAK</sequence>
<keyword evidence="2" id="KW-1003">Cell membrane</keyword>
<dbReference type="Pfam" id="PF06580">
    <property type="entry name" value="His_kinase"/>
    <property type="match status" value="1"/>
</dbReference>
<dbReference type="SUPFAM" id="SSF158472">
    <property type="entry name" value="HAMP domain-like"/>
    <property type="match status" value="1"/>
</dbReference>
<dbReference type="RefSeq" id="WP_173128588.1">
    <property type="nucleotide sequence ID" value="NZ_JABMKX010000002.1"/>
</dbReference>
<comment type="caution">
    <text evidence="11">The sequence shown here is derived from an EMBL/GenBank/DDBJ whole genome shotgun (WGS) entry which is preliminary data.</text>
</comment>
<dbReference type="Pfam" id="PF00672">
    <property type="entry name" value="HAMP"/>
    <property type="match status" value="1"/>
</dbReference>
<dbReference type="PANTHER" id="PTHR34220">
    <property type="entry name" value="SENSOR HISTIDINE KINASE YPDA"/>
    <property type="match status" value="1"/>
</dbReference>
<evidence type="ECO:0000256" key="8">
    <source>
        <dbReference type="ARBA" id="ARBA00023136"/>
    </source>
</evidence>
<evidence type="ECO:0000256" key="2">
    <source>
        <dbReference type="ARBA" id="ARBA00022475"/>
    </source>
</evidence>
<evidence type="ECO:0000256" key="7">
    <source>
        <dbReference type="ARBA" id="ARBA00022989"/>
    </source>
</evidence>
<dbReference type="InterPro" id="IPR050640">
    <property type="entry name" value="Bact_2-comp_sensor_kinase"/>
</dbReference>
<reference evidence="11 12" key="1">
    <citation type="submission" date="2020-05" db="EMBL/GenBank/DDBJ databases">
        <title>Paenibacillus glebae, sp. nov., Paenibacillus humi sp. nov., Paenibacillus pedi sp. nov., Paenibacillus terrestris sp. nov. and Paenibacillus terricola sp. nov., isolated from a forest top soil sample.</title>
        <authorList>
            <person name="Qi S."/>
            <person name="Carlier A."/>
            <person name="Cnockaert M."/>
            <person name="Vandamme P."/>
        </authorList>
    </citation>
    <scope>NUCLEOTIDE SEQUENCE [LARGE SCALE GENOMIC DNA]</scope>
    <source>
        <strain evidence="11 12">LMG 29502</strain>
    </source>
</reference>
<evidence type="ECO:0000256" key="3">
    <source>
        <dbReference type="ARBA" id="ARBA00022553"/>
    </source>
</evidence>
<feature type="domain" description="HAMP" evidence="10">
    <location>
        <begin position="311"/>
        <end position="363"/>
    </location>
</feature>
<dbReference type="InterPro" id="IPR003660">
    <property type="entry name" value="HAMP_dom"/>
</dbReference>
<evidence type="ECO:0000259" key="10">
    <source>
        <dbReference type="PROSITE" id="PS50885"/>
    </source>
</evidence>
<dbReference type="InterPro" id="IPR036890">
    <property type="entry name" value="HATPase_C_sf"/>
</dbReference>
<keyword evidence="5 9" id="KW-0812">Transmembrane</keyword>
<feature type="transmembrane region" description="Helical" evidence="9">
    <location>
        <begin position="291"/>
        <end position="310"/>
    </location>
</feature>
<name>A0ABX2DJ57_9BACL</name>
<dbReference type="CDD" id="cd06225">
    <property type="entry name" value="HAMP"/>
    <property type="match status" value="1"/>
</dbReference>
<dbReference type="GO" id="GO:0016301">
    <property type="term" value="F:kinase activity"/>
    <property type="evidence" value="ECO:0007669"/>
    <property type="project" value="UniProtKB-KW"/>
</dbReference>
<evidence type="ECO:0000256" key="9">
    <source>
        <dbReference type="SAM" id="Phobius"/>
    </source>
</evidence>
<dbReference type="InterPro" id="IPR010559">
    <property type="entry name" value="Sig_transdc_His_kin_internal"/>
</dbReference>
<feature type="transmembrane region" description="Helical" evidence="9">
    <location>
        <begin position="7"/>
        <end position="27"/>
    </location>
</feature>
<dbReference type="Pfam" id="PF02743">
    <property type="entry name" value="dCache_1"/>
    <property type="match status" value="1"/>
</dbReference>
<dbReference type="SUPFAM" id="SSF55874">
    <property type="entry name" value="ATPase domain of HSP90 chaperone/DNA topoisomerase II/histidine kinase"/>
    <property type="match status" value="1"/>
</dbReference>
<accession>A0ABX2DJ57</accession>
<dbReference type="EMBL" id="JABMKX010000002">
    <property type="protein sequence ID" value="NQX44653.1"/>
    <property type="molecule type" value="Genomic_DNA"/>
</dbReference>
<keyword evidence="7 9" id="KW-1133">Transmembrane helix</keyword>
<dbReference type="Proteomes" id="UP000711047">
    <property type="component" value="Unassembled WGS sequence"/>
</dbReference>
<evidence type="ECO:0000256" key="5">
    <source>
        <dbReference type="ARBA" id="ARBA00022692"/>
    </source>
</evidence>
<evidence type="ECO:0000256" key="1">
    <source>
        <dbReference type="ARBA" id="ARBA00004651"/>
    </source>
</evidence>
<dbReference type="InterPro" id="IPR003594">
    <property type="entry name" value="HATPase_dom"/>
</dbReference>
<keyword evidence="3" id="KW-0597">Phosphoprotein</keyword>
<keyword evidence="6 11" id="KW-0418">Kinase</keyword>
<proteinExistence type="predicted"/>
<evidence type="ECO:0000313" key="12">
    <source>
        <dbReference type="Proteomes" id="UP000711047"/>
    </source>
</evidence>
<gene>
    <name evidence="11" type="ORF">HQN87_04855</name>
</gene>
<keyword evidence="12" id="KW-1185">Reference proteome</keyword>
<dbReference type="InterPro" id="IPR033479">
    <property type="entry name" value="dCache_1"/>
</dbReference>
<evidence type="ECO:0000313" key="11">
    <source>
        <dbReference type="EMBL" id="NQX44653.1"/>
    </source>
</evidence>
<dbReference type="PROSITE" id="PS50885">
    <property type="entry name" value="HAMP"/>
    <property type="match status" value="1"/>
</dbReference>
<evidence type="ECO:0000256" key="6">
    <source>
        <dbReference type="ARBA" id="ARBA00022777"/>
    </source>
</evidence>
<dbReference type="Gene3D" id="6.10.340.10">
    <property type="match status" value="1"/>
</dbReference>
<keyword evidence="8 9" id="KW-0472">Membrane</keyword>
<keyword evidence="4" id="KW-0808">Transferase</keyword>
<dbReference type="Gene3D" id="3.30.565.10">
    <property type="entry name" value="Histidine kinase-like ATPase, C-terminal domain"/>
    <property type="match status" value="1"/>
</dbReference>
<dbReference type="Pfam" id="PF02518">
    <property type="entry name" value="HATPase_c"/>
    <property type="match status" value="1"/>
</dbReference>
<dbReference type="PANTHER" id="PTHR34220:SF7">
    <property type="entry name" value="SENSOR HISTIDINE KINASE YPDA"/>
    <property type="match status" value="1"/>
</dbReference>
<organism evidence="11 12">
    <name type="scientific">Paenibacillus tritici</name>
    <dbReference type="NCBI Taxonomy" id="1873425"/>
    <lineage>
        <taxon>Bacteria</taxon>
        <taxon>Bacillati</taxon>
        <taxon>Bacillota</taxon>
        <taxon>Bacilli</taxon>
        <taxon>Bacillales</taxon>
        <taxon>Paenibacillaceae</taxon>
        <taxon>Paenibacillus</taxon>
    </lineage>
</organism>